<reference evidence="1 2" key="1">
    <citation type="submission" date="2018-08" db="EMBL/GenBank/DDBJ databases">
        <title>Henriciella mobilis sp. nov., isolated from seawater.</title>
        <authorList>
            <person name="Cheng H."/>
            <person name="Wu Y.-H."/>
            <person name="Xu X.-W."/>
            <person name="Guo L.-L."/>
        </authorList>
    </citation>
    <scope>NUCLEOTIDE SEQUENCE [LARGE SCALE GENOMIC DNA]</scope>
    <source>
        <strain evidence="1 2">JN25</strain>
    </source>
</reference>
<dbReference type="PROSITE" id="PS51257">
    <property type="entry name" value="PROKAR_LIPOPROTEIN"/>
    <property type="match status" value="1"/>
</dbReference>
<keyword evidence="2" id="KW-1185">Reference proteome</keyword>
<organism evidence="1 2">
    <name type="scientific">Henriciella mobilis</name>
    <dbReference type="NCBI Taxonomy" id="2305467"/>
    <lineage>
        <taxon>Bacteria</taxon>
        <taxon>Pseudomonadati</taxon>
        <taxon>Pseudomonadota</taxon>
        <taxon>Alphaproteobacteria</taxon>
        <taxon>Hyphomonadales</taxon>
        <taxon>Hyphomonadaceae</taxon>
        <taxon>Henriciella</taxon>
    </lineage>
</organism>
<dbReference type="Proteomes" id="UP000266385">
    <property type="component" value="Unassembled WGS sequence"/>
</dbReference>
<protein>
    <recommendedName>
        <fullName evidence="3">Lipoprotein</fullName>
    </recommendedName>
</protein>
<dbReference type="RefSeq" id="WP_119374983.1">
    <property type="nucleotide sequence ID" value="NZ_QWFX01000005.1"/>
</dbReference>
<evidence type="ECO:0008006" key="3">
    <source>
        <dbReference type="Google" id="ProtNLM"/>
    </source>
</evidence>
<proteinExistence type="predicted"/>
<dbReference type="EMBL" id="QWFX01000005">
    <property type="protein sequence ID" value="RIJ32902.1"/>
    <property type="molecule type" value="Genomic_DNA"/>
</dbReference>
<sequence length="236" mass="24891">MRAERVLAMIAAGGLCGCTGQPASPVSAATEAPVAAVSAEWAAISGTYEVVAVRRASLTAAPLDPDSDNSDLLGEVVTLDSAGIKSPGGECVPDGLIGSEGPDVIDTDPMLADLRLPGLDEAEPQPGRVYTVTCSDGSSVPVYMADRRAIAIPWDNGASYLIAERPLTPQQVKHLQEELIDMKFQSGPASTDWTEDGLTGLRAYYDYRKLGDDAYNFYRPVLTSGLLDGLGVEEQD</sequence>
<evidence type="ECO:0000313" key="2">
    <source>
        <dbReference type="Proteomes" id="UP000266385"/>
    </source>
</evidence>
<name>A0A399RSQ2_9PROT</name>
<evidence type="ECO:0000313" key="1">
    <source>
        <dbReference type="EMBL" id="RIJ32902.1"/>
    </source>
</evidence>
<comment type="caution">
    <text evidence="1">The sequence shown here is derived from an EMBL/GenBank/DDBJ whole genome shotgun (WGS) entry which is preliminary data.</text>
</comment>
<dbReference type="AlphaFoldDB" id="A0A399RSQ2"/>
<accession>A0A399RSQ2</accession>
<gene>
    <name evidence="1" type="ORF">D1223_03380</name>
</gene>